<dbReference type="Proteomes" id="UP000199608">
    <property type="component" value="Unassembled WGS sequence"/>
</dbReference>
<dbReference type="RefSeq" id="WP_092233683.1">
    <property type="nucleotide sequence ID" value="NZ_FNLL01000005.1"/>
</dbReference>
<gene>
    <name evidence="1" type="ORF">SAMN04487931_105294</name>
</gene>
<keyword evidence="2" id="KW-1185">Reference proteome</keyword>
<dbReference type="EMBL" id="FNLL01000005">
    <property type="protein sequence ID" value="SDU20988.1"/>
    <property type="molecule type" value="Genomic_DNA"/>
</dbReference>
<accession>A0A1H2GNM1</accession>
<evidence type="ECO:0000313" key="2">
    <source>
        <dbReference type="Proteomes" id="UP000199608"/>
    </source>
</evidence>
<organism evidence="1 2">
    <name type="scientific">Desulfobacula phenolica</name>
    <dbReference type="NCBI Taxonomy" id="90732"/>
    <lineage>
        <taxon>Bacteria</taxon>
        <taxon>Pseudomonadati</taxon>
        <taxon>Thermodesulfobacteriota</taxon>
        <taxon>Desulfobacteria</taxon>
        <taxon>Desulfobacterales</taxon>
        <taxon>Desulfobacteraceae</taxon>
        <taxon>Desulfobacula</taxon>
    </lineage>
</organism>
<dbReference type="AlphaFoldDB" id="A0A1H2GNM1"/>
<evidence type="ECO:0000313" key="1">
    <source>
        <dbReference type="EMBL" id="SDU20988.1"/>
    </source>
</evidence>
<evidence type="ECO:0008006" key="3">
    <source>
        <dbReference type="Google" id="ProtNLM"/>
    </source>
</evidence>
<dbReference type="InterPro" id="IPR011604">
    <property type="entry name" value="PDDEXK-like_dom_sf"/>
</dbReference>
<reference evidence="2" key="1">
    <citation type="submission" date="2016-10" db="EMBL/GenBank/DDBJ databases">
        <authorList>
            <person name="Varghese N."/>
            <person name="Submissions S."/>
        </authorList>
    </citation>
    <scope>NUCLEOTIDE SEQUENCE [LARGE SCALE GENOMIC DNA]</scope>
    <source>
        <strain evidence="2">DSM 3384</strain>
    </source>
</reference>
<sequence>MDHGIRYEEQVMNHLKQQGAIIISMKSTGSQESRFKAFLEQLNLSVLKITSHEGDEITPVFISQCLLKVDSLEINGLEQGGVKIRGIGVPDLLVISGKEVNGEKTAVIEVGDIKSSTSPRYHHKWQVAFYARLLKKIIDSHGILVRVAKTGFIITRSSGKNIQNKACFYERHEFELKAYKAAFPTVFKTFCTVLSRPAAVADHRLQSSCVSCDCFLSCYHIALESEDIQFLPGLTSGELLKLRQTGYATISQTHAAFVKTAPVKTALRKTKSVKTAFEDNDDLLDEQNNFSLEQRKQIFGNCYAFLENQIFLVKENTRPFFLLYLTRKLCWRKIIALKN</sequence>
<dbReference type="Gene3D" id="3.90.320.10">
    <property type="match status" value="1"/>
</dbReference>
<protein>
    <recommendedName>
        <fullName evidence="3">PD-(D/E)XK nuclease superfamily protein</fullName>
    </recommendedName>
</protein>
<name>A0A1H2GNM1_9BACT</name>
<proteinExistence type="predicted"/>